<protein>
    <submittedName>
        <fullName evidence="1">Uncharacterized protein</fullName>
    </submittedName>
</protein>
<dbReference type="KEGG" id="msr:AU15_17910"/>
<accession>W5YW40</accession>
<dbReference type="Proteomes" id="UP000035081">
    <property type="component" value="Chromosome"/>
</dbReference>
<organism evidence="1 2">
    <name type="scientific">Marinobacter salarius</name>
    <dbReference type="NCBI Taxonomy" id="1420917"/>
    <lineage>
        <taxon>Bacteria</taxon>
        <taxon>Pseudomonadati</taxon>
        <taxon>Pseudomonadota</taxon>
        <taxon>Gammaproteobacteria</taxon>
        <taxon>Pseudomonadales</taxon>
        <taxon>Marinobacteraceae</taxon>
        <taxon>Marinobacter</taxon>
    </lineage>
</organism>
<dbReference type="EMBL" id="CP007152">
    <property type="protein sequence ID" value="AHI33336.1"/>
    <property type="molecule type" value="Genomic_DNA"/>
</dbReference>
<name>W5YW40_9GAMM</name>
<gene>
    <name evidence="1" type="ORF">AU15_17910</name>
</gene>
<proteinExistence type="predicted"/>
<dbReference type="AlphaFoldDB" id="W5YW40"/>
<sequence length="30" mass="3098">MDGGAQAHMDVLEAFFGKALPILPGTKKPG</sequence>
<dbReference type="HOGENOM" id="CLU_3404307_0_0_6"/>
<reference evidence="1 2" key="1">
    <citation type="journal article" date="2014" name="Genome Announc.">
        <title>Draft Genome Sequences of Marinobacter similis A3d10T and Marinobacter salarius R9SW1T.</title>
        <authorList>
            <person name="Ivanova E.P."/>
            <person name="Ng H.J."/>
            <person name="Webb H.K."/>
            <person name="Feng G."/>
            <person name="Oshima K."/>
            <person name="Hattori M."/>
            <person name="Ohkuma M."/>
            <person name="Sergeev A.F."/>
            <person name="Mikhailov V.V."/>
            <person name="Crawford R.J."/>
            <person name="Sawabe T."/>
        </authorList>
    </citation>
    <scope>NUCLEOTIDE SEQUENCE [LARGE SCALE GENOMIC DNA]</scope>
    <source>
        <strain evidence="2">A3d10 and R9SW1</strain>
    </source>
</reference>
<evidence type="ECO:0000313" key="1">
    <source>
        <dbReference type="EMBL" id="AHI33336.1"/>
    </source>
</evidence>
<evidence type="ECO:0000313" key="2">
    <source>
        <dbReference type="Proteomes" id="UP000035081"/>
    </source>
</evidence>